<name>A0ABD0NFK3_CIRMR</name>
<dbReference type="AlphaFoldDB" id="A0ABD0NFK3"/>
<gene>
    <name evidence="1" type="ORF">M9458_047199</name>
</gene>
<proteinExistence type="predicted"/>
<sequence>AESELGSLKLGRVPVVPGGSPVLVPLGVEDQTGPLIQPVLILEPSGLVHTPLLA</sequence>
<evidence type="ECO:0000313" key="2">
    <source>
        <dbReference type="Proteomes" id="UP001529510"/>
    </source>
</evidence>
<dbReference type="EMBL" id="JAMKFB020000023">
    <property type="protein sequence ID" value="KAL0159123.1"/>
    <property type="molecule type" value="Genomic_DNA"/>
</dbReference>
<organism evidence="1 2">
    <name type="scientific">Cirrhinus mrigala</name>
    <name type="common">Mrigala</name>
    <dbReference type="NCBI Taxonomy" id="683832"/>
    <lineage>
        <taxon>Eukaryota</taxon>
        <taxon>Metazoa</taxon>
        <taxon>Chordata</taxon>
        <taxon>Craniata</taxon>
        <taxon>Vertebrata</taxon>
        <taxon>Euteleostomi</taxon>
        <taxon>Actinopterygii</taxon>
        <taxon>Neopterygii</taxon>
        <taxon>Teleostei</taxon>
        <taxon>Ostariophysi</taxon>
        <taxon>Cypriniformes</taxon>
        <taxon>Cyprinidae</taxon>
        <taxon>Labeoninae</taxon>
        <taxon>Labeonini</taxon>
        <taxon>Cirrhinus</taxon>
    </lineage>
</organism>
<comment type="caution">
    <text evidence="1">The sequence shown here is derived from an EMBL/GenBank/DDBJ whole genome shotgun (WGS) entry which is preliminary data.</text>
</comment>
<evidence type="ECO:0000313" key="1">
    <source>
        <dbReference type="EMBL" id="KAL0159123.1"/>
    </source>
</evidence>
<protein>
    <submittedName>
        <fullName evidence="1">Uncharacterized protein</fullName>
    </submittedName>
</protein>
<keyword evidence="2" id="KW-1185">Reference proteome</keyword>
<dbReference type="Proteomes" id="UP001529510">
    <property type="component" value="Unassembled WGS sequence"/>
</dbReference>
<feature type="non-terminal residue" evidence="1">
    <location>
        <position position="54"/>
    </location>
</feature>
<feature type="non-terminal residue" evidence="1">
    <location>
        <position position="1"/>
    </location>
</feature>
<accession>A0ABD0NFK3</accession>
<reference evidence="1 2" key="1">
    <citation type="submission" date="2024-05" db="EMBL/GenBank/DDBJ databases">
        <title>Genome sequencing and assembly of Indian major carp, Cirrhinus mrigala (Hamilton, 1822).</title>
        <authorList>
            <person name="Mohindra V."/>
            <person name="Chowdhury L.M."/>
            <person name="Lal K."/>
            <person name="Jena J.K."/>
        </authorList>
    </citation>
    <scope>NUCLEOTIDE SEQUENCE [LARGE SCALE GENOMIC DNA]</scope>
    <source>
        <strain evidence="1">CM1030</strain>
        <tissue evidence="1">Blood</tissue>
    </source>
</reference>